<feature type="domain" description="Peptidase M28" evidence="2">
    <location>
        <begin position="74"/>
        <end position="264"/>
    </location>
</feature>
<feature type="transmembrane region" description="Helical" evidence="1">
    <location>
        <begin position="447"/>
        <end position="469"/>
    </location>
</feature>
<reference evidence="3" key="1">
    <citation type="journal article" date="2020" name="ISME J.">
        <title>Gammaproteobacteria mediating utilization of methyl-, sulfur- and petroleum organic compounds in deep ocean hydrothermal plumes.</title>
        <authorList>
            <person name="Zhou Z."/>
            <person name="Liu Y."/>
            <person name="Pan J."/>
            <person name="Cron B.R."/>
            <person name="Toner B.M."/>
            <person name="Anantharaman K."/>
            <person name="Breier J.A."/>
            <person name="Dick G.J."/>
            <person name="Li M."/>
        </authorList>
    </citation>
    <scope>NUCLEOTIDE SEQUENCE</scope>
    <source>
        <strain evidence="3">SZUA-1515</strain>
    </source>
</reference>
<dbReference type="EMBL" id="DQVM01000135">
    <property type="protein sequence ID" value="HIQ30295.1"/>
    <property type="molecule type" value="Genomic_DNA"/>
</dbReference>
<evidence type="ECO:0000313" key="4">
    <source>
        <dbReference type="Proteomes" id="UP000608579"/>
    </source>
</evidence>
<feature type="transmembrane region" description="Helical" evidence="1">
    <location>
        <begin position="489"/>
        <end position="507"/>
    </location>
</feature>
<keyword evidence="1" id="KW-1133">Transmembrane helix</keyword>
<accession>A0A832ZWR8</accession>
<keyword evidence="1" id="KW-0472">Membrane</keyword>
<evidence type="ECO:0000313" key="3">
    <source>
        <dbReference type="EMBL" id="HIQ30295.1"/>
    </source>
</evidence>
<dbReference type="Pfam" id="PF04389">
    <property type="entry name" value="Peptidase_M28"/>
    <property type="match status" value="1"/>
</dbReference>
<evidence type="ECO:0000256" key="1">
    <source>
        <dbReference type="SAM" id="Phobius"/>
    </source>
</evidence>
<dbReference type="InterPro" id="IPR007484">
    <property type="entry name" value="Peptidase_M28"/>
</dbReference>
<name>A0A832ZWR8_CALS0</name>
<comment type="caution">
    <text evidence="3">The sequence shown here is derived from an EMBL/GenBank/DDBJ whole genome shotgun (WGS) entry which is preliminary data.</text>
</comment>
<proteinExistence type="predicted"/>
<protein>
    <submittedName>
        <fullName evidence="3">M28 family peptidase</fullName>
    </submittedName>
</protein>
<organism evidence="3 4">
    <name type="scientific">Caldiarchaeum subterraneum</name>
    <dbReference type="NCBI Taxonomy" id="311458"/>
    <lineage>
        <taxon>Archaea</taxon>
        <taxon>Nitrososphaerota</taxon>
        <taxon>Candidatus Caldarchaeales</taxon>
        <taxon>Candidatus Caldarchaeaceae</taxon>
        <taxon>Candidatus Caldarchaeum</taxon>
    </lineage>
</organism>
<feature type="transmembrane region" description="Helical" evidence="1">
    <location>
        <begin position="296"/>
        <end position="318"/>
    </location>
</feature>
<keyword evidence="1" id="KW-0812">Transmembrane</keyword>
<evidence type="ECO:0000259" key="2">
    <source>
        <dbReference type="Pfam" id="PF04389"/>
    </source>
</evidence>
<feature type="transmembrane region" description="Helical" evidence="1">
    <location>
        <begin position="373"/>
        <end position="390"/>
    </location>
</feature>
<dbReference type="SUPFAM" id="SSF53187">
    <property type="entry name" value="Zn-dependent exopeptidases"/>
    <property type="match status" value="1"/>
</dbReference>
<sequence length="516" mass="58454">MKFNASSAYWYAYKLAKDFPYRPTGGDDTYRAFRWIEDEMHRLGLDVYTQEFTVNLEGPKIGRNIYAIQYGELNEAIAVLVNYDMAPTSYEAASDTASHVGVVMELANSLKGYRNRRSIVYVFVDSEEWGMQGARYFVKNYKGPPLKVVIVPEDLTAGNLTKIYLESMGQFKGYSPLWLRILSREVGDRLGVQVIDPVGFEEYLLRAVDISFTDQGPVIAEGIPSIEVSTRGDDPELARRIYHTPEDRMEYMDVGSFETYGRYLYVLLLSLDMMEEIPGYEPDYLMVDDGKYITGGITYLTSLILLTPLLVHLLYLLRMGDNPLRSLLEISMYFLGFIAGFILVMYSPLLGLVPAYDTYPPPPRHPYLYSPNPVVFLLFLAPPAVTIAAMRKIRGAEPPSPSAIPITLLVTAIFSILYNRYGTIALLSQALTLWPWIPHVRPRIAKVILLVGGFTVFIILLVQFGHILYQGPLILWYLLLGVAYGQFKLIGNLIFSIAAAVMSYLLLRYISTTWRK</sequence>
<gene>
    <name evidence="3" type="ORF">EYH45_07000</name>
</gene>
<dbReference type="Gene3D" id="3.40.630.10">
    <property type="entry name" value="Zn peptidases"/>
    <property type="match status" value="1"/>
</dbReference>
<feature type="transmembrane region" description="Helical" evidence="1">
    <location>
        <begin position="330"/>
        <end position="353"/>
    </location>
</feature>
<dbReference type="Proteomes" id="UP000608579">
    <property type="component" value="Unassembled WGS sequence"/>
</dbReference>
<dbReference type="AlphaFoldDB" id="A0A832ZWR8"/>